<dbReference type="KEGG" id="gfe:Gferi_10435"/>
<dbReference type="GO" id="GO:0016787">
    <property type="term" value="F:hydrolase activity"/>
    <property type="evidence" value="ECO:0007669"/>
    <property type="project" value="UniProtKB-KW"/>
</dbReference>
<gene>
    <name evidence="2" type="ORF">Gferi_10435</name>
</gene>
<name>A0A1D8GGD9_9FIRM</name>
<keyword evidence="2" id="KW-0378">Hydrolase</keyword>
<feature type="domain" description="Cyclodeaminase/cyclohydrolase" evidence="1">
    <location>
        <begin position="7"/>
        <end position="186"/>
    </location>
</feature>
<dbReference type="RefSeq" id="WP_069976196.1">
    <property type="nucleotide sequence ID" value="NZ_CP017269.1"/>
</dbReference>
<dbReference type="AlphaFoldDB" id="A0A1D8GGD9"/>
<evidence type="ECO:0000259" key="1">
    <source>
        <dbReference type="Pfam" id="PF04961"/>
    </source>
</evidence>
<sequence length="205" mass="21589">MLVDLNIKAFLEETASNAPVPGGGSIAALSGAVSAALTEMVANLTIGKKGYEGLEEEMQQIAKDAAKLREKLAADIDRDSDAFNQVMAAFKLPKGTEEEMNARKAAIQEATKNAALVPLDVATDAFNMMTMVAAVVEKGNKNAVTDGAVAAMMARTAVLSALYNVKINLGSIKDEAFVKEVSGKVQKIETEVTAAEKEILSKVVL</sequence>
<dbReference type="Pfam" id="PF04961">
    <property type="entry name" value="FTCD_C"/>
    <property type="match status" value="1"/>
</dbReference>
<dbReference type="OrthoDB" id="7959174at2"/>
<dbReference type="Proteomes" id="UP000095743">
    <property type="component" value="Chromosome"/>
</dbReference>
<dbReference type="STRING" id="1424294.Gferi_10435"/>
<protein>
    <submittedName>
        <fullName evidence="2">Methenyltetrahydrofolate cyclohydrolase</fullName>
    </submittedName>
</protein>
<dbReference type="InterPro" id="IPR007044">
    <property type="entry name" value="Cyclodeamin/CycHdrlase"/>
</dbReference>
<proteinExistence type="predicted"/>
<organism evidence="2 3">
    <name type="scientific">Geosporobacter ferrireducens</name>
    <dbReference type="NCBI Taxonomy" id="1424294"/>
    <lineage>
        <taxon>Bacteria</taxon>
        <taxon>Bacillati</taxon>
        <taxon>Bacillota</taxon>
        <taxon>Clostridia</taxon>
        <taxon>Peptostreptococcales</taxon>
        <taxon>Thermotaleaceae</taxon>
        <taxon>Geosporobacter</taxon>
    </lineage>
</organism>
<dbReference type="Gene3D" id="1.20.120.680">
    <property type="entry name" value="Formiminotetrahydrofolate cyclodeaminase monomer, up-and-down helical bundle"/>
    <property type="match status" value="1"/>
</dbReference>
<accession>A0A1D8GGD9</accession>
<evidence type="ECO:0000313" key="2">
    <source>
        <dbReference type="EMBL" id="AOT69965.1"/>
    </source>
</evidence>
<reference evidence="2 3" key="1">
    <citation type="submission" date="2016-09" db="EMBL/GenBank/DDBJ databases">
        <title>Genomic analysis reveals versatility of anaerobic energy metabolism of Geosporobacter ferrireducens IRF9 of phylum Firmicutes.</title>
        <authorList>
            <person name="Kim S.-J."/>
        </authorList>
    </citation>
    <scope>NUCLEOTIDE SEQUENCE [LARGE SCALE GENOMIC DNA]</scope>
    <source>
        <strain evidence="2 3">IRF9</strain>
    </source>
</reference>
<dbReference type="EMBL" id="CP017269">
    <property type="protein sequence ID" value="AOT69965.1"/>
    <property type="molecule type" value="Genomic_DNA"/>
</dbReference>
<keyword evidence="3" id="KW-1185">Reference proteome</keyword>
<dbReference type="SUPFAM" id="SSF101262">
    <property type="entry name" value="Methenyltetrahydrofolate cyclohydrolase-like"/>
    <property type="match status" value="1"/>
</dbReference>
<dbReference type="InterPro" id="IPR036178">
    <property type="entry name" value="Formintransfe-cycloase-like_sf"/>
</dbReference>
<evidence type="ECO:0000313" key="3">
    <source>
        <dbReference type="Proteomes" id="UP000095743"/>
    </source>
</evidence>